<dbReference type="Gene3D" id="3.40.50.300">
    <property type="entry name" value="P-loop containing nucleotide triphosphate hydrolases"/>
    <property type="match status" value="2"/>
</dbReference>
<dbReference type="CDD" id="cd18793">
    <property type="entry name" value="SF2_C_SNF"/>
    <property type="match status" value="1"/>
</dbReference>
<keyword evidence="1" id="KW-0378">Hydrolase</keyword>
<dbReference type="InterPro" id="IPR025202">
    <property type="entry name" value="PLD-like_dom"/>
</dbReference>
<dbReference type="InterPro" id="IPR049730">
    <property type="entry name" value="SNF2/RAD54-like_C"/>
</dbReference>
<dbReference type="PANTHER" id="PTHR45766">
    <property type="entry name" value="DNA ANNEALING HELICASE AND ENDONUCLEASE ZRANB3 FAMILY MEMBER"/>
    <property type="match status" value="1"/>
</dbReference>
<dbReference type="Pfam" id="PF00176">
    <property type="entry name" value="SNF2-rel_dom"/>
    <property type="match status" value="1"/>
</dbReference>
<evidence type="ECO:0000259" key="3">
    <source>
        <dbReference type="PROSITE" id="PS51194"/>
    </source>
</evidence>
<dbReference type="SMART" id="SM00490">
    <property type="entry name" value="HELICc"/>
    <property type="match status" value="1"/>
</dbReference>
<dbReference type="AlphaFoldDB" id="A0A1F8EGZ1"/>
<reference evidence="4 5" key="1">
    <citation type="journal article" date="2016" name="Nat. Commun.">
        <title>Thousands of microbial genomes shed light on interconnected biogeochemical processes in an aquifer system.</title>
        <authorList>
            <person name="Anantharaman K."/>
            <person name="Brown C.T."/>
            <person name="Hug L.A."/>
            <person name="Sharon I."/>
            <person name="Castelle C.J."/>
            <person name="Probst A.J."/>
            <person name="Thomas B.C."/>
            <person name="Singh A."/>
            <person name="Wilkins M.J."/>
            <person name="Karaoz U."/>
            <person name="Brodie E.L."/>
            <person name="Williams K.H."/>
            <person name="Hubbard S.S."/>
            <person name="Banfield J.F."/>
        </authorList>
    </citation>
    <scope>NUCLEOTIDE SEQUENCE [LARGE SCALE GENOMIC DNA]</scope>
</reference>
<evidence type="ECO:0000313" key="4">
    <source>
        <dbReference type="EMBL" id="OGN00101.1"/>
    </source>
</evidence>
<dbReference type="GO" id="GO:0005524">
    <property type="term" value="F:ATP binding"/>
    <property type="evidence" value="ECO:0007669"/>
    <property type="project" value="InterPro"/>
</dbReference>
<dbReference type="InterPro" id="IPR001650">
    <property type="entry name" value="Helicase_C-like"/>
</dbReference>
<dbReference type="PROSITE" id="PS51192">
    <property type="entry name" value="HELICASE_ATP_BIND_1"/>
    <property type="match status" value="1"/>
</dbReference>
<organism evidence="4 5">
    <name type="scientific">Candidatus Yanofskybacteria bacterium RIFCSPHIGHO2_01_FULL_39_8b</name>
    <dbReference type="NCBI Taxonomy" id="1802659"/>
    <lineage>
        <taxon>Bacteria</taxon>
        <taxon>Candidatus Yanofskyibacteriota</taxon>
    </lineage>
</organism>
<dbReference type="PANTHER" id="PTHR45766:SF6">
    <property type="entry name" value="SWI_SNF-RELATED MATRIX-ASSOCIATED ACTIN-DEPENDENT REGULATOR OF CHROMATIN SUBFAMILY A-LIKE PROTEIN 1"/>
    <property type="match status" value="1"/>
</dbReference>
<dbReference type="CDD" id="cd09178">
    <property type="entry name" value="PLDc_N_Snf2_like"/>
    <property type="match status" value="1"/>
</dbReference>
<keyword evidence="4" id="KW-0547">Nucleotide-binding</keyword>
<feature type="domain" description="Helicase C-terminal" evidence="3">
    <location>
        <begin position="647"/>
        <end position="807"/>
    </location>
</feature>
<dbReference type="Gene3D" id="3.30.870.10">
    <property type="entry name" value="Endonuclease Chain A"/>
    <property type="match status" value="1"/>
</dbReference>
<keyword evidence="4" id="KW-0067">ATP-binding</keyword>
<dbReference type="Pfam" id="PF00271">
    <property type="entry name" value="Helicase_C"/>
    <property type="match status" value="1"/>
</dbReference>
<feature type="domain" description="Helicase ATP-binding" evidence="2">
    <location>
        <begin position="262"/>
        <end position="401"/>
    </location>
</feature>
<sequence>MSSDLTFITNEGGQSLKQRFETLIKDTRFFDCLVGYFYASGFHAIYKSLDKTEKIRILIGISTNRQTYDLMQKAEQPQLEFSSAETKDKIGTAIEGEMEEAEDSEKTENGISTFIEWLRSGKLEIKAYPSEKIHAKVYVMTFSEGDRDKGRVITGSSNFSQAGLMDNLEFNVELKNRADYDFALAKFNELWKDAVDVSQKYIETIQTKTWLSDSITPYQLYLKFLYEYFKDDLSQHDELLLRYIPDEFIKLEYQEQAVLNAKKILNEYGGVFVSDVVGLGKTYVSAMLADQLVNDGRILVIAPPGLLNKVNPGSWTNVFRDFNVAATFRSTGELEKIIKEGVEQYRYVFVDEAHHFRTEDNATYEMLAEICRGKKVILVSATPYNNSPKDILSQIKLFQKARKSTIPNLPDIEQFFSGLERKLNGLDRKTDYGAYIKIVKENATEIREKVLKYLMVRRTRSEINKYFAEDLATQKLRFPDVEKPEAVFYELNDTEDAIFTKTIELVAKKFKYARYAPMLYYEGEVTQPETLSQKNMRKFMKILLIKRLESSFHAFRSSIDRFIHSYEQFLSEFDKGDVYVSKKYTNKIFELLDDDNDEAVERLISEGKAEKLDSKKFNKEFNKDLQEDLETLREIKKLWGGITRDPKLLTFIKYLSGHQTLKKNKLIIFTESKETAEYLAENINKKFPGKALCFTGGSGAPVREQVVENFDAKARFPKDNYRILVSTEVLSEGVNLHRSNVVINYDIPWNPTRMMQRVGRINRVDTKFDKIYTFNFFPTKQSNDQIKLKEAAEYKINAFLSLLGDDAHLLTENEPVGSHELFSRLTSRDTITGEDEKEETELKYLHAIKNIRDKQPDIFEKIKHLPKKARTAKTDKTNANSLITYFRRGKIQKFFIANSSESKELDFMSAAKILESTSDTSQQKIDPSFYGLLDKNKEAFVMATTEDMADVKLRGGRDSSTQILRIIKATLRDQRQLTEDQEAYLKKVITQLTEGGLPKQTTKVTLQALNKELKQNKVPNPRQILAILQTNISSRLLEEHFAEAGRNNMSKREVILSEYLTNQ</sequence>
<gene>
    <name evidence="4" type="ORF">A2817_02220</name>
</gene>
<name>A0A1F8EGZ1_9BACT</name>
<dbReference type="GO" id="GO:0016787">
    <property type="term" value="F:hydrolase activity"/>
    <property type="evidence" value="ECO:0007669"/>
    <property type="project" value="UniProtKB-KW"/>
</dbReference>
<dbReference type="Pfam" id="PF13091">
    <property type="entry name" value="PLDc_2"/>
    <property type="match status" value="1"/>
</dbReference>
<dbReference type="PROSITE" id="PS51194">
    <property type="entry name" value="HELICASE_CTER"/>
    <property type="match status" value="1"/>
</dbReference>
<protein>
    <submittedName>
        <fullName evidence="4">Helicase</fullName>
    </submittedName>
</protein>
<evidence type="ECO:0000256" key="1">
    <source>
        <dbReference type="ARBA" id="ARBA00022801"/>
    </source>
</evidence>
<dbReference type="SUPFAM" id="SSF56024">
    <property type="entry name" value="Phospholipase D/nuclease"/>
    <property type="match status" value="1"/>
</dbReference>
<dbReference type="InterPro" id="IPR000330">
    <property type="entry name" value="SNF2_N"/>
</dbReference>
<dbReference type="SUPFAM" id="SSF52540">
    <property type="entry name" value="P-loop containing nucleoside triphosphate hydrolases"/>
    <property type="match status" value="2"/>
</dbReference>
<evidence type="ECO:0000313" key="5">
    <source>
        <dbReference type="Proteomes" id="UP000177594"/>
    </source>
</evidence>
<keyword evidence="4" id="KW-0347">Helicase</keyword>
<dbReference type="InterPro" id="IPR027417">
    <property type="entry name" value="P-loop_NTPase"/>
</dbReference>
<dbReference type="Proteomes" id="UP000177594">
    <property type="component" value="Unassembled WGS sequence"/>
</dbReference>
<comment type="caution">
    <text evidence="4">The sequence shown here is derived from an EMBL/GenBank/DDBJ whole genome shotgun (WGS) entry which is preliminary data.</text>
</comment>
<dbReference type="EMBL" id="MGIZ01000003">
    <property type="protein sequence ID" value="OGN00101.1"/>
    <property type="molecule type" value="Genomic_DNA"/>
</dbReference>
<dbReference type="InterPro" id="IPR014001">
    <property type="entry name" value="Helicase_ATP-bd"/>
</dbReference>
<dbReference type="GO" id="GO:0004386">
    <property type="term" value="F:helicase activity"/>
    <property type="evidence" value="ECO:0007669"/>
    <property type="project" value="UniProtKB-KW"/>
</dbReference>
<proteinExistence type="predicted"/>
<dbReference type="SMART" id="SM00487">
    <property type="entry name" value="DEXDc"/>
    <property type="match status" value="1"/>
</dbReference>
<accession>A0A1F8EGZ1</accession>
<evidence type="ECO:0000259" key="2">
    <source>
        <dbReference type="PROSITE" id="PS51192"/>
    </source>
</evidence>